<dbReference type="AlphaFoldDB" id="A0A0B4N160"/>
<feature type="domain" description="Bacterial type II secretion system protein E" evidence="3">
    <location>
        <begin position="306"/>
        <end position="462"/>
    </location>
</feature>
<feature type="region of interest" description="Disordered" evidence="2">
    <location>
        <begin position="62"/>
        <end position="110"/>
    </location>
</feature>
<dbReference type="Gene3D" id="3.40.50.300">
    <property type="entry name" value="P-loop containing nucleotide triphosphate hydrolases"/>
    <property type="match status" value="1"/>
</dbReference>
<dbReference type="EMBL" id="KJ631398">
    <property type="protein sequence ID" value="AIF26167.1"/>
    <property type="molecule type" value="Genomic_DNA"/>
</dbReference>
<organism evidence="4">
    <name type="scientific">uncultured bacterium Ad_143_D13_contig1</name>
    <dbReference type="NCBI Taxonomy" id="1489306"/>
    <lineage>
        <taxon>Bacteria</taxon>
        <taxon>environmental samples</taxon>
    </lineage>
</organism>
<dbReference type="PANTHER" id="PTHR30486">
    <property type="entry name" value="TWITCHING MOTILITY PROTEIN PILT"/>
    <property type="match status" value="1"/>
</dbReference>
<comment type="similarity">
    <text evidence="1">Belongs to the GSP E family.</text>
</comment>
<dbReference type="Gene3D" id="3.30.450.90">
    <property type="match status" value="1"/>
</dbReference>
<sequence length="541" mass="57919">MAKVLVHNKMVTEDQVNAYWGEITDSQDIGQVLVKAGLLQQGVYEKVLAFVKNLEEKNAAAARAPEPAAQPAAQEAPKANRSTTSIPAIKPVGIPTPASPAPVKTEPKDEEPTLQIEGNNIFGEATSSNMDVEKVSGLETTSISSIGIKTDESEEESTEEGELPSRFALATGEGKAVEAPEVLTTKMNLRKIIAYARKFGTTDIYLFANRQIIMRQSGNLFAVTEDALVTTRLTDLLGEASEGFADAYKVSVGKNFSKTMGLAGVGRARITVTWDDVVPNISIRVIPTESTTLENLYLPAFCGRFADLQSGLVLIAGPASSGRSTTMTTFAETVAANRQCYIQTVERPIERLLQNPNGAIVQKEVGLHVRTGVAGIELAIRDGADVICFDHLTSMDELNLLLQAANAGALVFAVTGGNNIHALLSRLLASVPEVGRPAFACALADQLKGIIVQHLVPVVQNQGLVLACEAMRISSTVANMIRKCDLSQVAAAISSQKDQGVTLDDSLQKCLESGYIEGTEAWKRAYDSRRFAAYRPAGKEA</sequence>
<dbReference type="InterPro" id="IPR050921">
    <property type="entry name" value="T4SS_GSP_E_ATPase"/>
</dbReference>
<dbReference type="Pfam" id="PF00437">
    <property type="entry name" value="T2SSE"/>
    <property type="match status" value="1"/>
</dbReference>
<evidence type="ECO:0000259" key="3">
    <source>
        <dbReference type="Pfam" id="PF00437"/>
    </source>
</evidence>
<name>A0A0B4N160_9BACT</name>
<reference evidence="4" key="1">
    <citation type="submission" date="2014-03" db="EMBL/GenBank/DDBJ databases">
        <title>A sequence of cellulolytic fosmid clone of goat rumen metagenome.</title>
        <authorList>
            <person name="Lee K.-T."/>
            <person name="Kim J.-Y."/>
            <person name="Kim Y.-J."/>
            <person name="Ahn J.-H."/>
            <person name="Park M.-N."/>
            <person name="Kim J.-H."/>
            <person name="Kim T.-H."/>
        </authorList>
    </citation>
    <scope>NUCLEOTIDE SEQUENCE</scope>
</reference>
<dbReference type="SUPFAM" id="SSF52540">
    <property type="entry name" value="P-loop containing nucleoside triphosphate hydrolases"/>
    <property type="match status" value="1"/>
</dbReference>
<evidence type="ECO:0000313" key="4">
    <source>
        <dbReference type="EMBL" id="AIF26167.1"/>
    </source>
</evidence>
<proteinExistence type="inferred from homology"/>
<protein>
    <submittedName>
        <fullName evidence="4">Putative Tfp pilus assembly protein pilus retraction ATPase PilT-like protein</fullName>
    </submittedName>
</protein>
<evidence type="ECO:0000256" key="2">
    <source>
        <dbReference type="SAM" id="MobiDB-lite"/>
    </source>
</evidence>
<dbReference type="InterPro" id="IPR027417">
    <property type="entry name" value="P-loop_NTPase"/>
</dbReference>
<accession>A0A0B4N160</accession>
<dbReference type="PANTHER" id="PTHR30486:SF6">
    <property type="entry name" value="TYPE IV PILUS RETRACTATION ATPASE PILT"/>
    <property type="match status" value="1"/>
</dbReference>
<feature type="compositionally biased region" description="Low complexity" evidence="2">
    <location>
        <begin position="62"/>
        <end position="80"/>
    </location>
</feature>
<dbReference type="InterPro" id="IPR001482">
    <property type="entry name" value="T2SS/T4SS_dom"/>
</dbReference>
<dbReference type="GO" id="GO:0016887">
    <property type="term" value="F:ATP hydrolysis activity"/>
    <property type="evidence" value="ECO:0007669"/>
    <property type="project" value="InterPro"/>
</dbReference>
<evidence type="ECO:0000256" key="1">
    <source>
        <dbReference type="ARBA" id="ARBA00006611"/>
    </source>
</evidence>